<dbReference type="Gene3D" id="2.60.40.10">
    <property type="entry name" value="Immunoglobulins"/>
    <property type="match status" value="1"/>
</dbReference>
<keyword evidence="1" id="KW-0732">Signal</keyword>
<evidence type="ECO:0000313" key="2">
    <source>
        <dbReference type="EMBL" id="MVZ63254.1"/>
    </source>
</evidence>
<name>A0A6N8L2D6_9SPHI</name>
<reference evidence="2 3" key="1">
    <citation type="submission" date="2019-12" db="EMBL/GenBank/DDBJ databases">
        <authorList>
            <person name="Dong K."/>
        </authorList>
    </citation>
    <scope>NUCLEOTIDE SEQUENCE [LARGE SCALE GENOMIC DNA]</scope>
    <source>
        <strain evidence="2 3">JCM 31225</strain>
    </source>
</reference>
<feature type="chain" id="PRO_5026959430" description="DUF4998 domain-containing protein" evidence="1">
    <location>
        <begin position="25"/>
        <end position="232"/>
    </location>
</feature>
<accession>A0A6N8L2D6</accession>
<keyword evidence="3" id="KW-1185">Reference proteome</keyword>
<evidence type="ECO:0008006" key="4">
    <source>
        <dbReference type="Google" id="ProtNLM"/>
    </source>
</evidence>
<dbReference type="Pfam" id="PF16389">
    <property type="entry name" value="DUF4998"/>
    <property type="match status" value="1"/>
</dbReference>
<dbReference type="RefSeq" id="WP_160369973.1">
    <property type="nucleotide sequence ID" value="NZ_WSQA01000011.1"/>
</dbReference>
<dbReference type="PROSITE" id="PS51257">
    <property type="entry name" value="PROKAR_LIPOPROTEIN"/>
    <property type="match status" value="1"/>
</dbReference>
<evidence type="ECO:0000256" key="1">
    <source>
        <dbReference type="SAM" id="SignalP"/>
    </source>
</evidence>
<protein>
    <recommendedName>
        <fullName evidence="4">DUF4998 domain-containing protein</fullName>
    </recommendedName>
</protein>
<organism evidence="2 3">
    <name type="scientific">Sphingobacterium humi</name>
    <dbReference type="NCBI Taxonomy" id="1796905"/>
    <lineage>
        <taxon>Bacteria</taxon>
        <taxon>Pseudomonadati</taxon>
        <taxon>Bacteroidota</taxon>
        <taxon>Sphingobacteriia</taxon>
        <taxon>Sphingobacteriales</taxon>
        <taxon>Sphingobacteriaceae</taxon>
        <taxon>Sphingobacterium</taxon>
    </lineage>
</organism>
<proteinExistence type="predicted"/>
<comment type="caution">
    <text evidence="2">The sequence shown here is derived from an EMBL/GenBank/DDBJ whole genome shotgun (WGS) entry which is preliminary data.</text>
</comment>
<evidence type="ECO:0000313" key="3">
    <source>
        <dbReference type="Proteomes" id="UP000435036"/>
    </source>
</evidence>
<gene>
    <name evidence="2" type="ORF">GQF63_14575</name>
</gene>
<sequence length="232" mass="26766">MKTQKYWNSITPALLLLVSSMLYACGSMDETYEQFLEGGEKIYVAKADSIKILPGRNRVELSWLLLGDPKVSRYKVYWNNKQDFIENQVTKTDGIDTVRLEIKDLVEGSHTFQIFTFDSNGNSSVKAEVAGRAYGEHYENSLLNATMSKQLRKGEDWNIIWNKNQPEGLAVMEIEYQNTDDQLVRTRFSNFSDTTKLKKFPLKGTYQFRSGFLPDSLALDTFYVKYEQIKTN</sequence>
<dbReference type="InterPro" id="IPR013783">
    <property type="entry name" value="Ig-like_fold"/>
</dbReference>
<dbReference type="Proteomes" id="UP000435036">
    <property type="component" value="Unassembled WGS sequence"/>
</dbReference>
<dbReference type="EMBL" id="WSQA01000011">
    <property type="protein sequence ID" value="MVZ63254.1"/>
    <property type="molecule type" value="Genomic_DNA"/>
</dbReference>
<dbReference type="OrthoDB" id="1043438at2"/>
<dbReference type="AlphaFoldDB" id="A0A6N8L2D6"/>
<feature type="signal peptide" evidence="1">
    <location>
        <begin position="1"/>
        <end position="24"/>
    </location>
</feature>